<accession>A0A1Y3QZK1</accession>
<evidence type="ECO:0000256" key="3">
    <source>
        <dbReference type="ARBA" id="ARBA00022449"/>
    </source>
</evidence>
<dbReference type="Proteomes" id="UP000195772">
    <property type="component" value="Unassembled WGS sequence"/>
</dbReference>
<feature type="transmembrane region" description="Helical" evidence="9">
    <location>
        <begin position="20"/>
        <end position="38"/>
    </location>
</feature>
<protein>
    <submittedName>
        <fullName evidence="11">Sodium:proton antiporter</fullName>
    </submittedName>
</protein>
<dbReference type="OrthoDB" id="9762978at2"/>
<dbReference type="InterPro" id="IPR018461">
    <property type="entry name" value="Na/H_Antiport_NhaC-like_C"/>
</dbReference>
<feature type="transmembrane region" description="Helical" evidence="9">
    <location>
        <begin position="377"/>
        <end position="400"/>
    </location>
</feature>
<reference evidence="12" key="1">
    <citation type="submission" date="2017-04" db="EMBL/GenBank/DDBJ databases">
        <title>Function of individual gut microbiota members based on whole genome sequencing of pure cultures obtained from chicken caecum.</title>
        <authorList>
            <person name="Medvecky M."/>
            <person name="Cejkova D."/>
            <person name="Polansky O."/>
            <person name="Karasova D."/>
            <person name="Kubasova T."/>
            <person name="Cizek A."/>
            <person name="Rychlik I."/>
        </authorList>
    </citation>
    <scope>NUCLEOTIDE SEQUENCE [LARGE SCALE GENOMIC DNA]</scope>
    <source>
        <strain evidence="12">An90</strain>
    </source>
</reference>
<evidence type="ECO:0000256" key="7">
    <source>
        <dbReference type="ARBA" id="ARBA00023136"/>
    </source>
</evidence>
<evidence type="ECO:0000256" key="2">
    <source>
        <dbReference type="ARBA" id="ARBA00022448"/>
    </source>
</evidence>
<evidence type="ECO:0000259" key="10">
    <source>
        <dbReference type="Pfam" id="PF03553"/>
    </source>
</evidence>
<feature type="transmembrane region" description="Helical" evidence="9">
    <location>
        <begin position="271"/>
        <end position="288"/>
    </location>
</feature>
<evidence type="ECO:0000256" key="4">
    <source>
        <dbReference type="ARBA" id="ARBA00022475"/>
    </source>
</evidence>
<evidence type="ECO:0000256" key="8">
    <source>
        <dbReference type="ARBA" id="ARBA00038435"/>
    </source>
</evidence>
<dbReference type="EMBL" id="NFHB01000001">
    <property type="protein sequence ID" value="OUN05104.1"/>
    <property type="molecule type" value="Genomic_DNA"/>
</dbReference>
<proteinExistence type="inferred from homology"/>
<evidence type="ECO:0000313" key="11">
    <source>
        <dbReference type="EMBL" id="OUN05104.1"/>
    </source>
</evidence>
<dbReference type="PANTHER" id="PTHR33451">
    <property type="entry name" value="MALATE-2H(+)/NA(+)-LACTATE ANTIPORTER"/>
    <property type="match status" value="1"/>
</dbReference>
<dbReference type="GO" id="GO:0005886">
    <property type="term" value="C:plasma membrane"/>
    <property type="evidence" value="ECO:0007669"/>
    <property type="project" value="UniProtKB-SubCell"/>
</dbReference>
<feature type="transmembrane region" description="Helical" evidence="9">
    <location>
        <begin position="249"/>
        <end position="265"/>
    </location>
</feature>
<evidence type="ECO:0000256" key="9">
    <source>
        <dbReference type="SAM" id="Phobius"/>
    </source>
</evidence>
<gene>
    <name evidence="11" type="ORF">B5G41_02065</name>
</gene>
<comment type="caution">
    <text evidence="11">The sequence shown here is derived from an EMBL/GenBank/DDBJ whole genome shotgun (WGS) entry which is preliminary data.</text>
</comment>
<feature type="transmembrane region" description="Helical" evidence="9">
    <location>
        <begin position="205"/>
        <end position="228"/>
    </location>
</feature>
<keyword evidence="5 9" id="KW-0812">Transmembrane</keyword>
<name>A0A1Y3QZK1_9BACT</name>
<dbReference type="AlphaFoldDB" id="A0A1Y3QZK1"/>
<dbReference type="Pfam" id="PF03553">
    <property type="entry name" value="Na_H_antiporter"/>
    <property type="match status" value="1"/>
</dbReference>
<feature type="transmembrane region" description="Helical" evidence="9">
    <location>
        <begin position="344"/>
        <end position="371"/>
    </location>
</feature>
<dbReference type="RefSeq" id="WP_087401098.1">
    <property type="nucleotide sequence ID" value="NZ_NFHB01000001.1"/>
</dbReference>
<dbReference type="GO" id="GO:0015297">
    <property type="term" value="F:antiporter activity"/>
    <property type="evidence" value="ECO:0007669"/>
    <property type="project" value="UniProtKB-KW"/>
</dbReference>
<organism evidence="11 12">
    <name type="scientific">Alistipes onderdonkii</name>
    <dbReference type="NCBI Taxonomy" id="328813"/>
    <lineage>
        <taxon>Bacteria</taxon>
        <taxon>Pseudomonadati</taxon>
        <taxon>Bacteroidota</taxon>
        <taxon>Bacteroidia</taxon>
        <taxon>Bacteroidales</taxon>
        <taxon>Rikenellaceae</taxon>
        <taxon>Alistipes</taxon>
    </lineage>
</organism>
<feature type="domain" description="Na+/H+ antiporter NhaC-like C-terminal" evidence="10">
    <location>
        <begin position="174"/>
        <end position="480"/>
    </location>
</feature>
<keyword evidence="3" id="KW-0050">Antiport</keyword>
<sequence>MVNGNPESGKNAVKLPSPWVSVLPLAVLTLLLYVVIRCFGGDAINGGSQIALLSATSVCVMLAIGIYRCKWAVLEEAIIDNIRASASAIIILLLIGAIAGSWMVSGVVPTMIYYGLKILHPSFFLVASCAICAGVSLMTGSSWTTIATIGVALMGIGQAMGFPEGWIAGAIISGAYFGDKISLLSDTTVLASSTVGVPIFTHIRYMLYTTVPSFVIALAVFVIAGLTLDHTGGTHAGMYAESLRGTFRITPWLLAVPVATGVLIVRKLPAIVTLFCAAVFACIAMLLAQPELVAKVAGVGGLDFMSGFKGVLMSCFGPTAIPTGSPQLDELVATRGMAGMLNTVWLIICAMCFGGVMTGSGMLGALTSVFLRFVRRAFSAVASTVGAGIFFNLCTADQYISIILSGRLFRELYAEQGLEPRLLSRSVEDSATVCSVLVPWNSCGMTQATVLGVSTFVYMPYCIFNIVSPLMSLTVAAVGWRIKKAAGTAAHPH</sequence>
<evidence type="ECO:0000256" key="6">
    <source>
        <dbReference type="ARBA" id="ARBA00022989"/>
    </source>
</evidence>
<comment type="subcellular location">
    <subcellularLocation>
        <location evidence="1">Cell membrane</location>
        <topology evidence="1">Multi-pass membrane protein</topology>
    </subcellularLocation>
</comment>
<evidence type="ECO:0000256" key="1">
    <source>
        <dbReference type="ARBA" id="ARBA00004651"/>
    </source>
</evidence>
<dbReference type="InterPro" id="IPR052180">
    <property type="entry name" value="NhaC_Na-H+_Antiporter"/>
</dbReference>
<dbReference type="PANTHER" id="PTHR33451:SF3">
    <property type="entry name" value="MALATE-2H(+)_NA(+)-LACTATE ANTIPORTER"/>
    <property type="match status" value="1"/>
</dbReference>
<keyword evidence="2" id="KW-0813">Transport</keyword>
<feature type="transmembrane region" description="Helical" evidence="9">
    <location>
        <begin position="88"/>
        <end position="116"/>
    </location>
</feature>
<keyword evidence="7 9" id="KW-0472">Membrane</keyword>
<keyword evidence="4" id="KW-1003">Cell membrane</keyword>
<evidence type="ECO:0000256" key="5">
    <source>
        <dbReference type="ARBA" id="ARBA00022692"/>
    </source>
</evidence>
<keyword evidence="6 9" id="KW-1133">Transmembrane helix</keyword>
<feature type="transmembrane region" description="Helical" evidence="9">
    <location>
        <begin position="123"/>
        <end position="156"/>
    </location>
</feature>
<comment type="similarity">
    <text evidence="8">Belongs to the NhaC Na(+)/H(+) (TC 2.A.35) antiporter family.</text>
</comment>
<dbReference type="eggNOG" id="COG1757">
    <property type="taxonomic scope" value="Bacteria"/>
</dbReference>
<evidence type="ECO:0000313" key="12">
    <source>
        <dbReference type="Proteomes" id="UP000195772"/>
    </source>
</evidence>
<feature type="transmembrane region" description="Helical" evidence="9">
    <location>
        <begin position="50"/>
        <end position="68"/>
    </location>
</feature>